<evidence type="ECO:0000256" key="1">
    <source>
        <dbReference type="SAM" id="Phobius"/>
    </source>
</evidence>
<sequence>MLSPEVYTEDIRGLKYIDEDVVYKRRTRVLYDLVRGFFLLLQALAYICASAMYFDSVIHQSYALKVGAALYIAGATFKLFAEIPKIFKDRVGLFLYAKYRLAYTLQRIEAFTYPEYSFVEGFIRTEIALSDLFLIISAALDLARAILYIPQLNTLTCGIYLFIASMSILLSADLWILYQLGRMEKDDPYNLTFRCRNACRNIVKFLFRLFSAFAALFYIIGSILYLPEYDKNASDQDNVGALYEAGAGSFFVSAIMGLLDACIGDL</sequence>
<protein>
    <submittedName>
        <fullName evidence="2">Uncharacterized protein</fullName>
    </submittedName>
</protein>
<reference evidence="2" key="1">
    <citation type="submission" date="2021-02" db="EMBL/GenBank/DDBJ databases">
        <authorList>
            <person name="Nowell W R."/>
        </authorList>
    </citation>
    <scope>NUCLEOTIDE SEQUENCE</scope>
</reference>
<proteinExistence type="predicted"/>
<keyword evidence="1" id="KW-0472">Membrane</keyword>
<dbReference type="AlphaFoldDB" id="A0A814SF79"/>
<dbReference type="Proteomes" id="UP000663860">
    <property type="component" value="Unassembled WGS sequence"/>
</dbReference>
<feature type="transmembrane region" description="Helical" evidence="1">
    <location>
        <begin position="60"/>
        <end position="80"/>
    </location>
</feature>
<accession>A0A814SF79</accession>
<feature type="transmembrane region" description="Helical" evidence="1">
    <location>
        <begin position="33"/>
        <end position="54"/>
    </location>
</feature>
<evidence type="ECO:0000313" key="4">
    <source>
        <dbReference type="Proteomes" id="UP000663860"/>
    </source>
</evidence>
<evidence type="ECO:0000313" key="3">
    <source>
        <dbReference type="EMBL" id="CAF4089886.1"/>
    </source>
</evidence>
<gene>
    <name evidence="2" type="ORF">IZO911_LOCUS25525</name>
    <name evidence="3" type="ORF">OKA104_LOCUS35077</name>
</gene>
<feature type="transmembrane region" description="Helical" evidence="1">
    <location>
        <begin position="127"/>
        <end position="147"/>
    </location>
</feature>
<dbReference type="EMBL" id="CAJNOE010000320">
    <property type="protein sequence ID" value="CAF1146433.1"/>
    <property type="molecule type" value="Genomic_DNA"/>
</dbReference>
<dbReference type="EMBL" id="CAJOAY010004959">
    <property type="protein sequence ID" value="CAF4089886.1"/>
    <property type="molecule type" value="Genomic_DNA"/>
</dbReference>
<dbReference type="Proteomes" id="UP000663881">
    <property type="component" value="Unassembled WGS sequence"/>
</dbReference>
<keyword evidence="1" id="KW-1133">Transmembrane helix</keyword>
<feature type="transmembrane region" description="Helical" evidence="1">
    <location>
        <begin position="245"/>
        <end position="263"/>
    </location>
</feature>
<evidence type="ECO:0000313" key="2">
    <source>
        <dbReference type="EMBL" id="CAF1146433.1"/>
    </source>
</evidence>
<feature type="transmembrane region" description="Helical" evidence="1">
    <location>
        <begin position="205"/>
        <end position="225"/>
    </location>
</feature>
<organism evidence="2 4">
    <name type="scientific">Adineta steineri</name>
    <dbReference type="NCBI Taxonomy" id="433720"/>
    <lineage>
        <taxon>Eukaryota</taxon>
        <taxon>Metazoa</taxon>
        <taxon>Spiralia</taxon>
        <taxon>Gnathifera</taxon>
        <taxon>Rotifera</taxon>
        <taxon>Eurotatoria</taxon>
        <taxon>Bdelloidea</taxon>
        <taxon>Adinetida</taxon>
        <taxon>Adinetidae</taxon>
        <taxon>Adineta</taxon>
    </lineage>
</organism>
<comment type="caution">
    <text evidence="2">The sequence shown here is derived from an EMBL/GenBank/DDBJ whole genome shotgun (WGS) entry which is preliminary data.</text>
</comment>
<feature type="transmembrane region" description="Helical" evidence="1">
    <location>
        <begin position="159"/>
        <end position="178"/>
    </location>
</feature>
<name>A0A814SF79_9BILA</name>
<keyword evidence="1" id="KW-0812">Transmembrane</keyword>